<accession>A0A1K0GA01</accession>
<evidence type="ECO:0000313" key="3">
    <source>
        <dbReference type="Proteomes" id="UP000179920"/>
    </source>
</evidence>
<reference evidence="3" key="1">
    <citation type="submission" date="2016-04" db="EMBL/GenBank/DDBJ databases">
        <authorList>
            <person name="Guldener U."/>
            <person name="Guldener U."/>
        </authorList>
    </citation>
    <scope>NUCLEOTIDE SEQUENCE [LARGE SCALE GENOMIC DNA]</scope>
    <source>
        <strain evidence="3">UB2112</strain>
    </source>
</reference>
<protein>
    <submittedName>
        <fullName evidence="2">Uncharacterized protein</fullName>
    </submittedName>
</protein>
<sequence length="233" mass="24735">MKPQQPSLLPLVVHPLLPPTSGKALPILVANAAWECPNTTCPLFNVGLGPRHPPSQPLIYSSPNGSATWPNITPTTASSMSSMPFVPGMSALVSPSMPSLTATWSTRFVGSNALMAFDLQPQNCLSPYLSSEPSLKRSSSPRFSAPGTGKSSLQPLLSPLHASCIAVRSCGTRHRQLSFWSAWSPGTRTMPSSSSQPPRWTPSALEPLSLSPSRWVGMSLCCVSPPLPLSPQP</sequence>
<dbReference type="EMBL" id="LT558131">
    <property type="protein sequence ID" value="SAM84673.1"/>
    <property type="molecule type" value="Genomic_DNA"/>
</dbReference>
<proteinExistence type="predicted"/>
<dbReference type="Proteomes" id="UP000179920">
    <property type="component" value="Chromosome XV"/>
</dbReference>
<evidence type="ECO:0000313" key="2">
    <source>
        <dbReference type="EMBL" id="SAM84673.1"/>
    </source>
</evidence>
<organism evidence="2 3">
    <name type="scientific">Ustilago bromivora</name>
    <dbReference type="NCBI Taxonomy" id="307758"/>
    <lineage>
        <taxon>Eukaryota</taxon>
        <taxon>Fungi</taxon>
        <taxon>Dikarya</taxon>
        <taxon>Basidiomycota</taxon>
        <taxon>Ustilaginomycotina</taxon>
        <taxon>Ustilaginomycetes</taxon>
        <taxon>Ustilaginales</taxon>
        <taxon>Ustilaginaceae</taxon>
        <taxon>Ustilago</taxon>
    </lineage>
</organism>
<evidence type="ECO:0000256" key="1">
    <source>
        <dbReference type="SAM" id="MobiDB-lite"/>
    </source>
</evidence>
<feature type="region of interest" description="Disordered" evidence="1">
    <location>
        <begin position="130"/>
        <end position="151"/>
    </location>
</feature>
<name>A0A1K0GA01_9BASI</name>
<gene>
    <name evidence="2" type="ORF">UBRO_20843</name>
</gene>
<dbReference type="AlphaFoldDB" id="A0A1K0GA01"/>
<feature type="compositionally biased region" description="Low complexity" evidence="1">
    <location>
        <begin position="130"/>
        <end position="142"/>
    </location>
</feature>